<dbReference type="EMBL" id="QVID01000002">
    <property type="protein sequence ID" value="RFN58147.1"/>
    <property type="molecule type" value="Genomic_DNA"/>
</dbReference>
<reference evidence="1 2" key="1">
    <citation type="journal article" date="2007" name="Int. J. Syst. Evol. Microbiol.">
        <title>Marixanthomonas ophiurae gen. nov., sp. nov., a marine bacterium of the family Flavobacteriaceae isolated from a deep-sea brittle star.</title>
        <authorList>
            <person name="Romanenko L.A."/>
            <person name="Uchino M."/>
            <person name="Frolova G.M."/>
            <person name="Mikhailov V.V."/>
        </authorList>
    </citation>
    <scope>NUCLEOTIDE SEQUENCE [LARGE SCALE GENOMIC DNA]</scope>
    <source>
        <strain evidence="1 2">KMM 3046</strain>
    </source>
</reference>
<sequence>MNYVKTPLFLLITFLIVIGCNTKKKEASSSKEKEATQIKKKKPKRLQKGCYVYNDNKSTISLQVMEKGDSITGTLLFALAEKDKNTGRFKGYIKNNVLLADYTFESEGVESVRQVAFRVKNDTLLQGYGPMELKNATQVFQNPSSLTFDAKFPLVKKACVD</sequence>
<organism evidence="1 2">
    <name type="scientific">Marixanthomonas ophiurae</name>
    <dbReference type="NCBI Taxonomy" id="387659"/>
    <lineage>
        <taxon>Bacteria</taxon>
        <taxon>Pseudomonadati</taxon>
        <taxon>Bacteroidota</taxon>
        <taxon>Flavobacteriia</taxon>
        <taxon>Flavobacteriales</taxon>
        <taxon>Flavobacteriaceae</taxon>
        <taxon>Marixanthomonas</taxon>
    </lineage>
</organism>
<dbReference type="RefSeq" id="WP_117160095.1">
    <property type="nucleotide sequence ID" value="NZ_QVID01000002.1"/>
</dbReference>
<proteinExistence type="predicted"/>
<protein>
    <recommendedName>
        <fullName evidence="3">Copper resistance protein NlpE</fullName>
    </recommendedName>
</protein>
<dbReference type="AlphaFoldDB" id="A0A3E1Q7M9"/>
<dbReference type="OrthoDB" id="794403at2"/>
<gene>
    <name evidence="1" type="ORF">DZ858_13010</name>
</gene>
<comment type="caution">
    <text evidence="1">The sequence shown here is derived from an EMBL/GenBank/DDBJ whole genome shotgun (WGS) entry which is preliminary data.</text>
</comment>
<accession>A0A3E1Q7M9</accession>
<keyword evidence="2" id="KW-1185">Reference proteome</keyword>
<evidence type="ECO:0000313" key="2">
    <source>
        <dbReference type="Proteomes" id="UP000261082"/>
    </source>
</evidence>
<dbReference type="PROSITE" id="PS51257">
    <property type="entry name" value="PROKAR_LIPOPROTEIN"/>
    <property type="match status" value="1"/>
</dbReference>
<dbReference type="Proteomes" id="UP000261082">
    <property type="component" value="Unassembled WGS sequence"/>
</dbReference>
<evidence type="ECO:0000313" key="1">
    <source>
        <dbReference type="EMBL" id="RFN58147.1"/>
    </source>
</evidence>
<name>A0A3E1Q7M9_9FLAO</name>
<evidence type="ECO:0008006" key="3">
    <source>
        <dbReference type="Google" id="ProtNLM"/>
    </source>
</evidence>